<dbReference type="InterPro" id="IPR006694">
    <property type="entry name" value="Fatty_acid_hydroxylase"/>
</dbReference>
<dbReference type="EMBL" id="FR916956">
    <property type="protein sequence ID" value="CDQ94151.1"/>
    <property type="molecule type" value="Genomic_DNA"/>
</dbReference>
<evidence type="ECO:0000313" key="8">
    <source>
        <dbReference type="Proteomes" id="UP000193380"/>
    </source>
</evidence>
<dbReference type="InterPro" id="IPR050307">
    <property type="entry name" value="Sterol_Desaturase_Related"/>
</dbReference>
<keyword evidence="2 5" id="KW-0812">Transmembrane</keyword>
<comment type="subcellular location">
    <subcellularLocation>
        <location evidence="1">Membrane</location>
    </subcellularLocation>
</comment>
<feature type="domain" description="Fatty acid hydroxylase" evidence="6">
    <location>
        <begin position="121"/>
        <end position="256"/>
    </location>
</feature>
<dbReference type="PaxDb" id="8022-A0A060YQZ9"/>
<dbReference type="Pfam" id="PF04116">
    <property type="entry name" value="FA_hydroxylase"/>
    <property type="match status" value="1"/>
</dbReference>
<keyword evidence="4 5" id="KW-0472">Membrane</keyword>
<reference evidence="7" key="2">
    <citation type="submission" date="2014-03" db="EMBL/GenBank/DDBJ databases">
        <authorList>
            <person name="Genoscope - CEA"/>
        </authorList>
    </citation>
    <scope>NUCLEOTIDE SEQUENCE</scope>
</reference>
<dbReference type="OrthoDB" id="1658724at2759"/>
<dbReference type="STRING" id="8022.A0A060YQZ9"/>
<dbReference type="GO" id="GO:0016491">
    <property type="term" value="F:oxidoreductase activity"/>
    <property type="evidence" value="ECO:0007669"/>
    <property type="project" value="InterPro"/>
</dbReference>
<keyword evidence="3 5" id="KW-1133">Transmembrane helix</keyword>
<dbReference type="GO" id="GO:0005506">
    <property type="term" value="F:iron ion binding"/>
    <property type="evidence" value="ECO:0007669"/>
    <property type="project" value="InterPro"/>
</dbReference>
<reference evidence="7" key="1">
    <citation type="journal article" date="2014" name="Nat. Commun.">
        <title>The rainbow trout genome provides novel insights into evolution after whole-genome duplication in vertebrates.</title>
        <authorList>
            <person name="Berthelot C."/>
            <person name="Brunet F."/>
            <person name="Chalopin D."/>
            <person name="Juanchich A."/>
            <person name="Bernard M."/>
            <person name="Noel B."/>
            <person name="Bento P."/>
            <person name="Da Silva C."/>
            <person name="Labadie K."/>
            <person name="Alberti A."/>
            <person name="Aury J.M."/>
            <person name="Louis A."/>
            <person name="Dehais P."/>
            <person name="Bardou P."/>
            <person name="Montfort J."/>
            <person name="Klopp C."/>
            <person name="Cabau C."/>
            <person name="Gaspin C."/>
            <person name="Thorgaard G.H."/>
            <person name="Boussaha M."/>
            <person name="Quillet E."/>
            <person name="Guyomard R."/>
            <person name="Galiana D."/>
            <person name="Bobe J."/>
            <person name="Volff J.N."/>
            <person name="Genet C."/>
            <person name="Wincker P."/>
            <person name="Jaillon O."/>
            <person name="Roest Crollius H."/>
            <person name="Guiguen Y."/>
        </authorList>
    </citation>
    <scope>NUCLEOTIDE SEQUENCE [LARGE SCALE GENOMIC DNA]</scope>
</reference>
<name>A0A060YQZ9_ONCMY</name>
<accession>A0A060YQZ9</accession>
<evidence type="ECO:0000259" key="6">
    <source>
        <dbReference type="Pfam" id="PF04116"/>
    </source>
</evidence>
<evidence type="ECO:0000256" key="1">
    <source>
        <dbReference type="ARBA" id="ARBA00004370"/>
    </source>
</evidence>
<evidence type="ECO:0000256" key="4">
    <source>
        <dbReference type="ARBA" id="ARBA00023136"/>
    </source>
</evidence>
<proteinExistence type="predicted"/>
<dbReference type="PANTHER" id="PTHR11863">
    <property type="entry name" value="STEROL DESATURASE"/>
    <property type="match status" value="1"/>
</dbReference>
<feature type="transmembrane region" description="Helical" evidence="5">
    <location>
        <begin position="117"/>
        <end position="138"/>
    </location>
</feature>
<evidence type="ECO:0000256" key="2">
    <source>
        <dbReference type="ARBA" id="ARBA00022692"/>
    </source>
</evidence>
<feature type="transmembrane region" description="Helical" evidence="5">
    <location>
        <begin position="31"/>
        <end position="51"/>
    </location>
</feature>
<evidence type="ECO:0000313" key="7">
    <source>
        <dbReference type="EMBL" id="CDQ94151.1"/>
    </source>
</evidence>
<protein>
    <recommendedName>
        <fullName evidence="6">Fatty acid hydroxylase domain-containing protein</fullName>
    </recommendedName>
</protein>
<evidence type="ECO:0000256" key="3">
    <source>
        <dbReference type="ARBA" id="ARBA00022989"/>
    </source>
</evidence>
<dbReference type="Proteomes" id="UP000193380">
    <property type="component" value="Unassembled WGS sequence"/>
</dbReference>
<dbReference type="GO" id="GO:0016020">
    <property type="term" value="C:membrane"/>
    <property type="evidence" value="ECO:0007669"/>
    <property type="project" value="UniProtKB-SubCell"/>
</dbReference>
<evidence type="ECO:0000256" key="5">
    <source>
        <dbReference type="SAM" id="Phobius"/>
    </source>
</evidence>
<organism evidence="7 8">
    <name type="scientific">Oncorhynchus mykiss</name>
    <name type="common">Rainbow trout</name>
    <name type="synonym">Salmo gairdneri</name>
    <dbReference type="NCBI Taxonomy" id="8022"/>
    <lineage>
        <taxon>Eukaryota</taxon>
        <taxon>Metazoa</taxon>
        <taxon>Chordata</taxon>
        <taxon>Craniata</taxon>
        <taxon>Vertebrata</taxon>
        <taxon>Euteleostomi</taxon>
        <taxon>Actinopterygii</taxon>
        <taxon>Neopterygii</taxon>
        <taxon>Teleostei</taxon>
        <taxon>Protacanthopterygii</taxon>
        <taxon>Salmoniformes</taxon>
        <taxon>Salmonidae</taxon>
        <taxon>Salmoninae</taxon>
        <taxon>Oncorhynchus</taxon>
    </lineage>
</organism>
<sequence length="310" mass="35808">MEPSLESSSPFLLQTLWDKIRAQEDFLRSPLFPVLFSMTLYLSCCLPYLCLDTLSSRVALVHRYKIQSQSRVTWAMAWSCLATSLHTHAVFIFPLSVLHWYWRPVVLPAQAPGSLRVAWDVLACLLLFDLQYFVWHVLHHKVPWLYRTFHKVHHRYTATFALTTEHSGIWETLSLGLFAAVNPNLLGCHPLTKMFFFTLNIWLSVEDHSGYDLPWAPHRLVPFGLYGGSPHHDLHHLKFMVNYAPYFTHWDRLFGSLLHTDKPDTFDVDVLDASKRCDTASSGVTDVSHAPVYETTQSCVKDYEVQFRGK</sequence>
<gene>
    <name evidence="7" type="ORF">GSONMT00033942001</name>
</gene>
<feature type="transmembrane region" description="Helical" evidence="5">
    <location>
        <begin position="72"/>
        <end position="97"/>
    </location>
</feature>
<dbReference type="GO" id="GO:0008610">
    <property type="term" value="P:lipid biosynthetic process"/>
    <property type="evidence" value="ECO:0007669"/>
    <property type="project" value="InterPro"/>
</dbReference>
<dbReference type="AlphaFoldDB" id="A0A060YQZ9"/>